<dbReference type="PANTHER" id="PTHR36452:SF1">
    <property type="entry name" value="DUF2461 DOMAIN-CONTAINING PROTEIN"/>
    <property type="match status" value="1"/>
</dbReference>
<organism evidence="1 2">
    <name type="scientific">Actinokineospora iranica</name>
    <dbReference type="NCBI Taxonomy" id="1271860"/>
    <lineage>
        <taxon>Bacteria</taxon>
        <taxon>Bacillati</taxon>
        <taxon>Actinomycetota</taxon>
        <taxon>Actinomycetes</taxon>
        <taxon>Pseudonocardiales</taxon>
        <taxon>Pseudonocardiaceae</taxon>
        <taxon>Actinokineospora</taxon>
    </lineage>
</organism>
<dbReference type="RefSeq" id="WP_091448185.1">
    <property type="nucleotide sequence ID" value="NZ_FMZZ01000001.1"/>
</dbReference>
<reference evidence="2" key="1">
    <citation type="submission" date="2016-10" db="EMBL/GenBank/DDBJ databases">
        <authorList>
            <person name="Varghese N."/>
            <person name="Submissions S."/>
        </authorList>
    </citation>
    <scope>NUCLEOTIDE SEQUENCE [LARGE SCALE GENOMIC DNA]</scope>
    <source>
        <strain evidence="2">IBRC-M 10403</strain>
    </source>
</reference>
<dbReference type="Proteomes" id="UP000199501">
    <property type="component" value="Unassembled WGS sequence"/>
</dbReference>
<accession>A0A1G6KAC1</accession>
<dbReference type="NCBIfam" id="TIGR02453">
    <property type="entry name" value="TIGR02453 family protein"/>
    <property type="match status" value="1"/>
</dbReference>
<evidence type="ECO:0000313" key="1">
    <source>
        <dbReference type="EMBL" id="SDC28012.1"/>
    </source>
</evidence>
<gene>
    <name evidence="1" type="ORF">SAMN05216174_101805</name>
</gene>
<evidence type="ECO:0000313" key="2">
    <source>
        <dbReference type="Proteomes" id="UP000199501"/>
    </source>
</evidence>
<dbReference type="InterPro" id="IPR015996">
    <property type="entry name" value="UCP028451"/>
</dbReference>
<keyword evidence="2" id="KW-1185">Reference proteome</keyword>
<dbReference type="PIRSF" id="PIRSF028451">
    <property type="entry name" value="UCP028451"/>
    <property type="match status" value="1"/>
</dbReference>
<sequence>MTGFQGFGEYAIDFYDGLVADNSKAYWDANKATYETDVRAPMQALLGELEKEFGAEFGRAKVFRPFRDVRFAKDKTPYKTHCGGVIEAGRGGGAYYVEVGPAGLRVGGGCFHLAADQLARFRAAVAEEIHGDALRAILAKLERSGWEILGDRLRTAPRGYPKDHPRIDLLQYRSVYAVRVWEPDDTLHERGCLTRVRTAWRQLRVFNEWSRDHVGVSEVAR</sequence>
<protein>
    <submittedName>
        <fullName evidence="1">TIGR02453 family protein</fullName>
    </submittedName>
</protein>
<dbReference type="PANTHER" id="PTHR36452">
    <property type="entry name" value="CHROMOSOME 12, WHOLE GENOME SHOTGUN SEQUENCE"/>
    <property type="match status" value="1"/>
</dbReference>
<name>A0A1G6KAC1_9PSEU</name>
<dbReference type="Pfam" id="PF09365">
    <property type="entry name" value="DUF2461"/>
    <property type="match status" value="1"/>
</dbReference>
<proteinExistence type="predicted"/>
<dbReference type="InterPro" id="IPR012808">
    <property type="entry name" value="CHP02453"/>
</dbReference>
<dbReference type="OrthoDB" id="9794241at2"/>
<dbReference type="STRING" id="1271860.SAMN05216174_101805"/>
<dbReference type="AlphaFoldDB" id="A0A1G6KAC1"/>
<dbReference type="EMBL" id="FMZZ01000001">
    <property type="protein sequence ID" value="SDC28012.1"/>
    <property type="molecule type" value="Genomic_DNA"/>
</dbReference>